<keyword evidence="5" id="KW-1185">Reference proteome</keyword>
<evidence type="ECO:0000256" key="2">
    <source>
        <dbReference type="SAM" id="MobiDB-lite"/>
    </source>
</evidence>
<dbReference type="OrthoDB" id="10250458at2759"/>
<reference evidence="4" key="2">
    <citation type="submission" date="2020-12" db="EMBL/GenBank/DDBJ databases">
        <authorList>
            <person name="Kanost M."/>
        </authorList>
    </citation>
    <scope>NUCLEOTIDE SEQUENCE</scope>
</reference>
<sequence length="363" mass="40528">MSDNNDNNAVAGAIGYPSRSEETPAPEPLPIQPRPPRNLQGLLRFAMEATKSEDAPGNSEFGPMDEERKNFLEEALKSMTANMAEVLSKSIKVLSNPERIQSIQLGEMLPDDIITAFNNLLEVVDDIDIANDFYKMGGFAIFPVCYGSENEQVRLLASSVLAEVCQNNPYCQARALECGLLNVLLNLVLTERRLALSKCLSAISCTAREYDPACRELIAQGGCKTLAQLLTTDEPMVRTKAAFLIRYLCHSYPEAKKQFIEMNVIRTIAEQIKAGRDNTSEHILSIMLILVENNNPVVLAQCREPSLDLKQTLEKHLEHSDLIYDMFREEKEACEEILKKVFDSYPPIEVIEEIADRPSAVSS</sequence>
<accession>A0A921YPI5</accession>
<evidence type="ECO:0000256" key="1">
    <source>
        <dbReference type="ARBA" id="ARBA00022737"/>
    </source>
</evidence>
<dbReference type="Pfam" id="PF08609">
    <property type="entry name" value="Fes1"/>
    <property type="match status" value="1"/>
</dbReference>
<feature type="region of interest" description="Disordered" evidence="2">
    <location>
        <begin position="1"/>
        <end position="37"/>
    </location>
</feature>
<reference evidence="4" key="1">
    <citation type="journal article" date="2016" name="Insect Biochem. Mol. Biol.">
        <title>Multifaceted biological insights from a draft genome sequence of the tobacco hornworm moth, Manduca sexta.</title>
        <authorList>
            <person name="Kanost M.R."/>
            <person name="Arrese E.L."/>
            <person name="Cao X."/>
            <person name="Chen Y.R."/>
            <person name="Chellapilla S."/>
            <person name="Goldsmith M.R."/>
            <person name="Grosse-Wilde E."/>
            <person name="Heckel D.G."/>
            <person name="Herndon N."/>
            <person name="Jiang H."/>
            <person name="Papanicolaou A."/>
            <person name="Qu J."/>
            <person name="Soulages J.L."/>
            <person name="Vogel H."/>
            <person name="Walters J."/>
            <person name="Waterhouse R.M."/>
            <person name="Ahn S.J."/>
            <person name="Almeida F.C."/>
            <person name="An C."/>
            <person name="Aqrawi P."/>
            <person name="Bretschneider A."/>
            <person name="Bryant W.B."/>
            <person name="Bucks S."/>
            <person name="Chao H."/>
            <person name="Chevignon G."/>
            <person name="Christen J.M."/>
            <person name="Clarke D.F."/>
            <person name="Dittmer N.T."/>
            <person name="Ferguson L.C.F."/>
            <person name="Garavelou S."/>
            <person name="Gordon K.H.J."/>
            <person name="Gunaratna R.T."/>
            <person name="Han Y."/>
            <person name="Hauser F."/>
            <person name="He Y."/>
            <person name="Heidel-Fischer H."/>
            <person name="Hirsh A."/>
            <person name="Hu Y."/>
            <person name="Jiang H."/>
            <person name="Kalra D."/>
            <person name="Klinner C."/>
            <person name="Konig C."/>
            <person name="Kovar C."/>
            <person name="Kroll A.R."/>
            <person name="Kuwar S.S."/>
            <person name="Lee S.L."/>
            <person name="Lehman R."/>
            <person name="Li K."/>
            <person name="Li Z."/>
            <person name="Liang H."/>
            <person name="Lovelace S."/>
            <person name="Lu Z."/>
            <person name="Mansfield J.H."/>
            <person name="McCulloch K.J."/>
            <person name="Mathew T."/>
            <person name="Morton B."/>
            <person name="Muzny D.M."/>
            <person name="Neunemann D."/>
            <person name="Ongeri F."/>
            <person name="Pauchet Y."/>
            <person name="Pu L.L."/>
            <person name="Pyrousis I."/>
            <person name="Rao X.J."/>
            <person name="Redding A."/>
            <person name="Roesel C."/>
            <person name="Sanchez-Gracia A."/>
            <person name="Schaack S."/>
            <person name="Shukla A."/>
            <person name="Tetreau G."/>
            <person name="Wang Y."/>
            <person name="Xiong G.H."/>
            <person name="Traut W."/>
            <person name="Walsh T.K."/>
            <person name="Worley K.C."/>
            <person name="Wu D."/>
            <person name="Wu W."/>
            <person name="Wu Y.Q."/>
            <person name="Zhang X."/>
            <person name="Zou Z."/>
            <person name="Zucker H."/>
            <person name="Briscoe A.D."/>
            <person name="Burmester T."/>
            <person name="Clem R.J."/>
            <person name="Feyereisen R."/>
            <person name="Grimmelikhuijzen C.J.P."/>
            <person name="Hamodrakas S.J."/>
            <person name="Hansson B.S."/>
            <person name="Huguet E."/>
            <person name="Jermiin L.S."/>
            <person name="Lan Q."/>
            <person name="Lehman H.K."/>
            <person name="Lorenzen M."/>
            <person name="Merzendorfer H."/>
            <person name="Michalopoulos I."/>
            <person name="Morton D.B."/>
            <person name="Muthukrishnan S."/>
            <person name="Oakeshott J.G."/>
            <person name="Palmer W."/>
            <person name="Park Y."/>
            <person name="Passarelli A.L."/>
            <person name="Rozas J."/>
            <person name="Schwartz L.M."/>
            <person name="Smith W."/>
            <person name="Southgate A."/>
            <person name="Vilcinskas A."/>
            <person name="Vogt R."/>
            <person name="Wang P."/>
            <person name="Werren J."/>
            <person name="Yu X.Q."/>
            <person name="Zhou J.J."/>
            <person name="Brown S.J."/>
            <person name="Scherer S.E."/>
            <person name="Richards S."/>
            <person name="Blissard G.W."/>
        </authorList>
    </citation>
    <scope>NUCLEOTIDE SEQUENCE</scope>
</reference>
<gene>
    <name evidence="4" type="ORF">O3G_MSEX002688</name>
</gene>
<dbReference type="PANTHER" id="PTHR19316:SF18">
    <property type="entry name" value="HSP70-BINDING PROTEIN 1"/>
    <property type="match status" value="1"/>
</dbReference>
<dbReference type="Proteomes" id="UP000791440">
    <property type="component" value="Unassembled WGS sequence"/>
</dbReference>
<evidence type="ECO:0000313" key="5">
    <source>
        <dbReference type="Proteomes" id="UP000791440"/>
    </source>
</evidence>
<name>A0A921YPI5_MANSE</name>
<organism evidence="4 5">
    <name type="scientific">Manduca sexta</name>
    <name type="common">Tobacco hawkmoth</name>
    <name type="synonym">Tobacco hornworm</name>
    <dbReference type="NCBI Taxonomy" id="7130"/>
    <lineage>
        <taxon>Eukaryota</taxon>
        <taxon>Metazoa</taxon>
        <taxon>Ecdysozoa</taxon>
        <taxon>Arthropoda</taxon>
        <taxon>Hexapoda</taxon>
        <taxon>Insecta</taxon>
        <taxon>Pterygota</taxon>
        <taxon>Neoptera</taxon>
        <taxon>Endopterygota</taxon>
        <taxon>Lepidoptera</taxon>
        <taxon>Glossata</taxon>
        <taxon>Ditrysia</taxon>
        <taxon>Bombycoidea</taxon>
        <taxon>Sphingidae</taxon>
        <taxon>Sphinginae</taxon>
        <taxon>Sphingini</taxon>
        <taxon>Manduca</taxon>
    </lineage>
</organism>
<dbReference type="InterPro" id="IPR016024">
    <property type="entry name" value="ARM-type_fold"/>
</dbReference>
<dbReference type="GO" id="GO:0005783">
    <property type="term" value="C:endoplasmic reticulum"/>
    <property type="evidence" value="ECO:0007669"/>
    <property type="project" value="TreeGrafter"/>
</dbReference>
<dbReference type="InterPro" id="IPR050693">
    <property type="entry name" value="Hsp70_NEF-Inhibitors"/>
</dbReference>
<dbReference type="InterPro" id="IPR011989">
    <property type="entry name" value="ARM-like"/>
</dbReference>
<proteinExistence type="predicted"/>
<dbReference type="SUPFAM" id="SSF48371">
    <property type="entry name" value="ARM repeat"/>
    <property type="match status" value="1"/>
</dbReference>
<feature type="domain" description="Nucleotide exchange factor Fes1" evidence="3">
    <location>
        <begin position="39"/>
        <end position="132"/>
    </location>
</feature>
<dbReference type="InterPro" id="IPR013918">
    <property type="entry name" value="Nucleotide_exch_fac_Fes1"/>
</dbReference>
<dbReference type="EMBL" id="JH668299">
    <property type="protein sequence ID" value="KAG6443057.1"/>
    <property type="molecule type" value="Genomic_DNA"/>
</dbReference>
<dbReference type="AlphaFoldDB" id="A0A921YPI5"/>
<protein>
    <recommendedName>
        <fullName evidence="3">Nucleotide exchange factor Fes1 domain-containing protein</fullName>
    </recommendedName>
</protein>
<dbReference type="Gene3D" id="1.25.10.10">
    <property type="entry name" value="Leucine-rich Repeat Variant"/>
    <property type="match status" value="1"/>
</dbReference>
<dbReference type="EMBL" id="JH668299">
    <property type="protein sequence ID" value="KAG6443058.1"/>
    <property type="molecule type" value="Genomic_DNA"/>
</dbReference>
<dbReference type="EMBL" id="JH668299">
    <property type="protein sequence ID" value="KAG6443056.1"/>
    <property type="molecule type" value="Genomic_DNA"/>
</dbReference>
<dbReference type="PANTHER" id="PTHR19316">
    <property type="entry name" value="PROTEIN FOLDING REGULATOR"/>
    <property type="match status" value="1"/>
</dbReference>
<keyword evidence="1" id="KW-0677">Repeat</keyword>
<dbReference type="GO" id="GO:0000774">
    <property type="term" value="F:adenyl-nucleotide exchange factor activity"/>
    <property type="evidence" value="ECO:0007669"/>
    <property type="project" value="TreeGrafter"/>
</dbReference>
<dbReference type="EMBL" id="JH668299">
    <property type="protein sequence ID" value="KAG6443055.1"/>
    <property type="molecule type" value="Genomic_DNA"/>
</dbReference>
<feature type="compositionally biased region" description="Pro residues" evidence="2">
    <location>
        <begin position="25"/>
        <end position="36"/>
    </location>
</feature>
<evidence type="ECO:0000313" key="4">
    <source>
        <dbReference type="EMBL" id="KAG6443055.1"/>
    </source>
</evidence>
<evidence type="ECO:0000259" key="3">
    <source>
        <dbReference type="Pfam" id="PF08609"/>
    </source>
</evidence>
<comment type="caution">
    <text evidence="4">The sequence shown here is derived from an EMBL/GenBank/DDBJ whole genome shotgun (WGS) entry which is preliminary data.</text>
</comment>